<dbReference type="InParanoid" id="A0A1Y1U5G5"/>
<dbReference type="Proteomes" id="UP000193218">
    <property type="component" value="Unassembled WGS sequence"/>
</dbReference>
<dbReference type="InterPro" id="IPR032456">
    <property type="entry name" value="Peptidase_M48_N"/>
</dbReference>
<feature type="domain" description="CAAX prenyl protease 1 N-terminal" evidence="17">
    <location>
        <begin position="49"/>
        <end position="232"/>
    </location>
</feature>
<gene>
    <name evidence="18" type="ORF">BD324DRAFT_640331</name>
</gene>
<keyword evidence="19" id="KW-1185">Reference proteome</keyword>
<feature type="active site" description="Proton donor" evidence="13">
    <location>
        <position position="398"/>
    </location>
</feature>
<sequence length="463" mass="53110">MVASIVDSLDGAINHLAYLADDPRIDYQSVVVWSSFLTTAFEVWLNRRQLRQYDKPKPPPELASHISDDKFRKAQAYGRDKTRYSLFKAVFNQILGWAIIRSRLYAKLWYVTGGWMDTLGLAPSRTIVHSMMWISTLVVFSTIPSIPWNYYYTFVLEEKHGFNKSTLKLWIMDQIKSTVLLAAIGLPILAAFLKIIELAGRRFVPWLMLFLITVQLSMQMIYPTFIQPLFNKLTPLPEGELRTRVENLAAKLKFPLNHLYVIDGSKRSGHSNAYFYGLPWSKHIVIYDTLMEQSSPAEVEAVLGHELGHWSYTHPTKLLLIIQLHLLTTLTTFSIFIHNRALFDSFGFDPQLAITGVAGGPQPIIIGFMLFQLVLEPQDTVVNFLIHALTRKYEYQADEFAVKLDKKEDLASALIKLHIDNLSAPHNDKLYSMYHHSHPTLPERLRAMETYVRAVDVQGKKDL</sequence>
<evidence type="ECO:0000256" key="12">
    <source>
        <dbReference type="ARBA" id="ARBA00060927"/>
    </source>
</evidence>
<evidence type="ECO:0000256" key="6">
    <source>
        <dbReference type="ARBA" id="ARBA00022824"/>
    </source>
</evidence>
<dbReference type="GO" id="GO:0005789">
    <property type="term" value="C:endoplasmic reticulum membrane"/>
    <property type="evidence" value="ECO:0007669"/>
    <property type="project" value="UniProtKB-SubCell"/>
</dbReference>
<evidence type="ECO:0000259" key="17">
    <source>
        <dbReference type="Pfam" id="PF16491"/>
    </source>
</evidence>
<keyword evidence="5 15" id="KW-0378">Hydrolase</keyword>
<dbReference type="InterPro" id="IPR001915">
    <property type="entry name" value="Peptidase_M48"/>
</dbReference>
<dbReference type="AlphaFoldDB" id="A0A1Y1U5G5"/>
<dbReference type="RefSeq" id="XP_021867631.1">
    <property type="nucleotide sequence ID" value="XM_022017336.1"/>
</dbReference>
<accession>A0A1Y1U5G5</accession>
<feature type="binding site" evidence="14">
    <location>
        <position position="394"/>
    </location>
    <ligand>
        <name>Zn(2+)</name>
        <dbReference type="ChEBI" id="CHEBI:29105"/>
        <note>catalytic</note>
    </ligand>
</feature>
<keyword evidence="8 15" id="KW-1133">Transmembrane helix</keyword>
<comment type="subcellular location">
    <subcellularLocation>
        <location evidence="1 15">Endoplasmic reticulum membrane</location>
        <topology evidence="1 15">Multi-pass membrane protein</topology>
    </subcellularLocation>
</comment>
<dbReference type="GeneID" id="33559145"/>
<evidence type="ECO:0000256" key="4">
    <source>
        <dbReference type="ARBA" id="ARBA00022723"/>
    </source>
</evidence>
<keyword evidence="7 14" id="KW-0862">Zinc</keyword>
<keyword evidence="3 15" id="KW-0812">Transmembrane</keyword>
<evidence type="ECO:0000256" key="8">
    <source>
        <dbReference type="ARBA" id="ARBA00022989"/>
    </source>
</evidence>
<reference evidence="18 19" key="1">
    <citation type="submission" date="2017-03" db="EMBL/GenBank/DDBJ databases">
        <title>Widespread Adenine N6-methylation of Active Genes in Fungi.</title>
        <authorList>
            <consortium name="DOE Joint Genome Institute"/>
            <person name="Mondo S.J."/>
            <person name="Dannebaum R.O."/>
            <person name="Kuo R.C."/>
            <person name="Louie K.B."/>
            <person name="Bewick A.J."/>
            <person name="Labutti K."/>
            <person name="Haridas S."/>
            <person name="Kuo A."/>
            <person name="Salamov A."/>
            <person name="Ahrendt S.R."/>
            <person name="Lau R."/>
            <person name="Bowen B.P."/>
            <person name="Lipzen A."/>
            <person name="Sullivan W."/>
            <person name="Andreopoulos W.B."/>
            <person name="Clum A."/>
            <person name="Lindquist E."/>
            <person name="Daum C."/>
            <person name="Northen T.R."/>
            <person name="Ramamoorthy G."/>
            <person name="Schmitz R.J."/>
            <person name="Gryganskyi A."/>
            <person name="Culley D."/>
            <person name="Magnuson J."/>
            <person name="James T.Y."/>
            <person name="O'Malley M.A."/>
            <person name="Stajich J.E."/>
            <person name="Spatafora J.W."/>
            <person name="Visel A."/>
            <person name="Grigoriev I.V."/>
        </authorList>
    </citation>
    <scope>NUCLEOTIDE SEQUENCE [LARGE SCALE GENOMIC DNA]</scope>
    <source>
        <strain evidence="18 19">NRRL Y-17943</strain>
    </source>
</reference>
<comment type="caution">
    <text evidence="18">The sequence shown here is derived from an EMBL/GenBank/DDBJ whole genome shotgun (WGS) entry which is preliminary data.</text>
</comment>
<evidence type="ECO:0000313" key="18">
    <source>
        <dbReference type="EMBL" id="ORX33273.1"/>
    </source>
</evidence>
<keyword evidence="6 15" id="KW-0256">Endoplasmic reticulum</keyword>
<evidence type="ECO:0000256" key="11">
    <source>
        <dbReference type="ARBA" id="ARBA00044456"/>
    </source>
</evidence>
<evidence type="ECO:0000256" key="5">
    <source>
        <dbReference type="ARBA" id="ARBA00022801"/>
    </source>
</evidence>
<dbReference type="EMBL" id="NBSH01000029">
    <property type="protein sequence ID" value="ORX33273.1"/>
    <property type="molecule type" value="Genomic_DNA"/>
</dbReference>
<comment type="similarity">
    <text evidence="12 15">Belongs to the peptidase M48A family.</text>
</comment>
<comment type="cofactor">
    <cofactor evidence="14 15">
        <name>Zn(2+)</name>
        <dbReference type="ChEBI" id="CHEBI:29105"/>
    </cofactor>
    <text evidence="14 15">Binds 1 zinc ion per subunit.</text>
</comment>
<dbReference type="InterPro" id="IPR027057">
    <property type="entry name" value="CAXX_Prtase_1"/>
</dbReference>
<evidence type="ECO:0000256" key="15">
    <source>
        <dbReference type="RuleBase" id="RU366005"/>
    </source>
</evidence>
<feature type="binding site" evidence="14">
    <location>
        <position position="309"/>
    </location>
    <ligand>
        <name>Zn(2+)</name>
        <dbReference type="ChEBI" id="CHEBI:29105"/>
        <note>catalytic</note>
    </ligand>
</feature>
<dbReference type="GO" id="GO:0004222">
    <property type="term" value="F:metalloendopeptidase activity"/>
    <property type="evidence" value="ECO:0007669"/>
    <property type="project" value="UniProtKB-UniRule"/>
</dbReference>
<dbReference type="OrthoDB" id="360839at2759"/>
<evidence type="ECO:0000256" key="2">
    <source>
        <dbReference type="ARBA" id="ARBA00022670"/>
    </source>
</evidence>
<evidence type="ECO:0000256" key="13">
    <source>
        <dbReference type="PIRSR" id="PIRSR627057-1"/>
    </source>
</evidence>
<dbReference type="Gene3D" id="3.30.2010.10">
    <property type="entry name" value="Metalloproteases ('zincins'), catalytic domain"/>
    <property type="match status" value="1"/>
</dbReference>
<protein>
    <recommendedName>
        <fullName evidence="15">CAAX prenyl protease</fullName>
        <ecNumber evidence="15">3.4.24.84</ecNumber>
    </recommendedName>
</protein>
<comment type="caution">
    <text evidence="15">Lacks conserved residue(s) required for the propagation of feature annotation.</text>
</comment>
<evidence type="ECO:0000256" key="1">
    <source>
        <dbReference type="ARBA" id="ARBA00004477"/>
    </source>
</evidence>
<feature type="transmembrane region" description="Helical" evidence="15">
    <location>
        <begin position="131"/>
        <end position="154"/>
    </location>
</feature>
<evidence type="ECO:0000256" key="9">
    <source>
        <dbReference type="ARBA" id="ARBA00023049"/>
    </source>
</evidence>
<dbReference type="Pfam" id="PF16491">
    <property type="entry name" value="Peptidase_M48_N"/>
    <property type="match status" value="1"/>
</dbReference>
<dbReference type="PANTHER" id="PTHR10120">
    <property type="entry name" value="CAAX PRENYL PROTEASE 1"/>
    <property type="match status" value="1"/>
</dbReference>
<keyword evidence="2 15" id="KW-0645">Protease</keyword>
<evidence type="ECO:0000256" key="7">
    <source>
        <dbReference type="ARBA" id="ARBA00022833"/>
    </source>
</evidence>
<organism evidence="18 19">
    <name type="scientific">Kockovaella imperatae</name>
    <dbReference type="NCBI Taxonomy" id="4999"/>
    <lineage>
        <taxon>Eukaryota</taxon>
        <taxon>Fungi</taxon>
        <taxon>Dikarya</taxon>
        <taxon>Basidiomycota</taxon>
        <taxon>Agaricomycotina</taxon>
        <taxon>Tremellomycetes</taxon>
        <taxon>Tremellales</taxon>
        <taxon>Cuniculitremaceae</taxon>
        <taxon>Kockovaella</taxon>
    </lineage>
</organism>
<dbReference type="GO" id="GO:0071586">
    <property type="term" value="P:CAAX-box protein processing"/>
    <property type="evidence" value="ECO:0007669"/>
    <property type="project" value="UniProtKB-UniRule"/>
</dbReference>
<feature type="transmembrane region" description="Helical" evidence="15">
    <location>
        <begin position="203"/>
        <end position="222"/>
    </location>
</feature>
<proteinExistence type="inferred from homology"/>
<evidence type="ECO:0000256" key="14">
    <source>
        <dbReference type="PIRSR" id="PIRSR627057-2"/>
    </source>
</evidence>
<dbReference type="CDD" id="cd07343">
    <property type="entry name" value="M48A_Zmpste24p_like"/>
    <property type="match status" value="1"/>
</dbReference>
<dbReference type="GO" id="GO:0046872">
    <property type="term" value="F:metal ion binding"/>
    <property type="evidence" value="ECO:0007669"/>
    <property type="project" value="UniProtKB-UniRule"/>
</dbReference>
<dbReference type="EC" id="3.4.24.84" evidence="15"/>
<feature type="transmembrane region" description="Helical" evidence="15">
    <location>
        <begin position="318"/>
        <end position="337"/>
    </location>
</feature>
<keyword evidence="4 14" id="KW-0479">Metal-binding</keyword>
<keyword evidence="10 15" id="KW-0472">Membrane</keyword>
<evidence type="ECO:0000256" key="10">
    <source>
        <dbReference type="ARBA" id="ARBA00023136"/>
    </source>
</evidence>
<keyword evidence="9 15" id="KW-0482">Metalloprotease</keyword>
<name>A0A1Y1U5G5_9TREE</name>
<dbReference type="STRING" id="4999.A0A1Y1U5G5"/>
<dbReference type="FunCoup" id="A0A1Y1U5G5">
    <property type="interactions" value="570"/>
</dbReference>
<comment type="function">
    <text evidence="15">Proteolytically removes the C-terminal three residues of farnesylated proteins.</text>
</comment>
<feature type="binding site" evidence="14">
    <location>
        <position position="305"/>
    </location>
    <ligand>
        <name>Zn(2+)</name>
        <dbReference type="ChEBI" id="CHEBI:29105"/>
        <note>catalytic</note>
    </ligand>
</feature>
<dbReference type="FunFam" id="3.30.2010.10:FF:000002">
    <property type="entry name" value="CAAX prenyl protease"/>
    <property type="match status" value="1"/>
</dbReference>
<evidence type="ECO:0000256" key="3">
    <source>
        <dbReference type="ARBA" id="ARBA00022692"/>
    </source>
</evidence>
<evidence type="ECO:0000259" key="16">
    <source>
        <dbReference type="Pfam" id="PF01435"/>
    </source>
</evidence>
<comment type="catalytic activity">
    <reaction evidence="11 15">
        <text>Hydrolyzes the peptide bond -P2-(S-farnesyl or geranylgeranyl)C-P1'-P2'-P3'-COOH where P1' and P2' are amino acids with aliphatic side chains and P3' is any C-terminal residue.</text>
        <dbReference type="EC" id="3.4.24.84"/>
    </reaction>
</comment>
<evidence type="ECO:0000313" key="19">
    <source>
        <dbReference type="Proteomes" id="UP000193218"/>
    </source>
</evidence>
<dbReference type="Pfam" id="PF01435">
    <property type="entry name" value="Peptidase_M48"/>
    <property type="match status" value="1"/>
</dbReference>
<feature type="active site" evidence="13">
    <location>
        <position position="306"/>
    </location>
</feature>
<feature type="transmembrane region" description="Helical" evidence="15">
    <location>
        <begin position="174"/>
        <end position="196"/>
    </location>
</feature>
<feature type="domain" description="Peptidase M48" evidence="16">
    <location>
        <begin position="236"/>
        <end position="450"/>
    </location>
</feature>